<name>A0AA88VAT0_9ASTE</name>
<sequence length="159" mass="17538">MVLAATFEKDGDIITNCLHKSASVKALLLEVVCSIFQRLLSGSSAVDISEMKDIENGVSDAEAANLEVSWLQDHLARFLLVEKTGQWSSLLKEVKANTLLVSKAATHDLKQRQVELLAAQERAEKAQRCMEVPKLVTILYLFVACGQSPLKGEVQWVDL</sequence>
<dbReference type="Proteomes" id="UP001188597">
    <property type="component" value="Unassembled WGS sequence"/>
</dbReference>
<dbReference type="AlphaFoldDB" id="A0AA88VAT0"/>
<keyword evidence="2" id="KW-1185">Reference proteome</keyword>
<dbReference type="PANTHER" id="PTHR35358:SF18">
    <property type="entry name" value="PHOSPHOLIPASE-LIKE PROTEIN-RELATED"/>
    <property type="match status" value="1"/>
</dbReference>
<proteinExistence type="predicted"/>
<evidence type="ECO:0000313" key="2">
    <source>
        <dbReference type="Proteomes" id="UP001188597"/>
    </source>
</evidence>
<dbReference type="InterPro" id="IPR007942">
    <property type="entry name" value="PLipase-like"/>
</dbReference>
<dbReference type="PANTHER" id="PTHR35358">
    <property type="entry name" value="OS06G0711100 PROTEIN"/>
    <property type="match status" value="1"/>
</dbReference>
<reference evidence="1" key="1">
    <citation type="submission" date="2022-12" db="EMBL/GenBank/DDBJ databases">
        <title>Draft genome assemblies for two species of Escallonia (Escalloniales).</title>
        <authorList>
            <person name="Chanderbali A."/>
            <person name="Dervinis C."/>
            <person name="Anghel I."/>
            <person name="Soltis D."/>
            <person name="Soltis P."/>
            <person name="Zapata F."/>
        </authorList>
    </citation>
    <scope>NUCLEOTIDE SEQUENCE</scope>
    <source>
        <strain evidence="1">UCBG64.0493</strain>
        <tissue evidence="1">Leaf</tissue>
    </source>
</reference>
<dbReference type="Pfam" id="PF05278">
    <property type="entry name" value="PEARLI-4"/>
    <property type="match status" value="1"/>
</dbReference>
<dbReference type="EMBL" id="JAVXUP010002191">
    <property type="protein sequence ID" value="KAK3004924.1"/>
    <property type="molecule type" value="Genomic_DNA"/>
</dbReference>
<gene>
    <name evidence="1" type="ORF">RJ639_019694</name>
</gene>
<comment type="caution">
    <text evidence="1">The sequence shown here is derived from an EMBL/GenBank/DDBJ whole genome shotgun (WGS) entry which is preliminary data.</text>
</comment>
<evidence type="ECO:0000313" key="1">
    <source>
        <dbReference type="EMBL" id="KAK3004924.1"/>
    </source>
</evidence>
<protein>
    <submittedName>
        <fullName evidence="1">Uncharacterized protein</fullName>
    </submittedName>
</protein>
<organism evidence="1 2">
    <name type="scientific">Escallonia herrerae</name>
    <dbReference type="NCBI Taxonomy" id="1293975"/>
    <lineage>
        <taxon>Eukaryota</taxon>
        <taxon>Viridiplantae</taxon>
        <taxon>Streptophyta</taxon>
        <taxon>Embryophyta</taxon>
        <taxon>Tracheophyta</taxon>
        <taxon>Spermatophyta</taxon>
        <taxon>Magnoliopsida</taxon>
        <taxon>eudicotyledons</taxon>
        <taxon>Gunneridae</taxon>
        <taxon>Pentapetalae</taxon>
        <taxon>asterids</taxon>
        <taxon>campanulids</taxon>
        <taxon>Escalloniales</taxon>
        <taxon>Escalloniaceae</taxon>
        <taxon>Escallonia</taxon>
    </lineage>
</organism>
<accession>A0AA88VAT0</accession>